<organism evidence="6 7">
    <name type="scientific">Prosthecobacter vanneervenii</name>
    <dbReference type="NCBI Taxonomy" id="48466"/>
    <lineage>
        <taxon>Bacteria</taxon>
        <taxon>Pseudomonadati</taxon>
        <taxon>Verrucomicrobiota</taxon>
        <taxon>Verrucomicrobiia</taxon>
        <taxon>Verrucomicrobiales</taxon>
        <taxon>Verrucomicrobiaceae</taxon>
        <taxon>Prosthecobacter</taxon>
    </lineage>
</organism>
<evidence type="ECO:0000256" key="3">
    <source>
        <dbReference type="ARBA" id="ARBA00023125"/>
    </source>
</evidence>
<sequence length="407" mass="46815">MAAARVPAPKIEAAQLRHWKLIEQFQRVLDEVSPQHPPHRSEHDPRRTLHQRDYFSLFLLGLFNPVITSMRGLCQASRLQRTQRFLGILPVSLGSFSEAQSLFDARLLQAVLERLVADLPAEPGPGGVDLSALRVVDSTLWYVLPRMDWATWRSQYKDQRAVRLHIKYRLADGLPAGGLPSNGVLCERKALRHQLKAGEFYIGDRNYGMNYRYLEELESAGCGFLMRLRQNHVKVETLQELPLSQGDIQVGVCRDELVMLGERALCKRGPFRLVVVDRPDMEEPVWLVSNQTAQQLSAGELAGLYRRRWEVEGFFRWLKCLLPCRHWFAESENGVAIQIYAALICALLLTRRLGRRPSKRMLEMLAFHQMQTASEEELAEALRLEVQRATRVRKPRYGSLQNWKPSR</sequence>
<accession>A0A7W8DNC4</accession>
<dbReference type="Proteomes" id="UP000590740">
    <property type="component" value="Unassembled WGS sequence"/>
</dbReference>
<dbReference type="GO" id="GO:0003677">
    <property type="term" value="F:DNA binding"/>
    <property type="evidence" value="ECO:0007669"/>
    <property type="project" value="UniProtKB-KW"/>
</dbReference>
<proteinExistence type="inferred from homology"/>
<evidence type="ECO:0000256" key="2">
    <source>
        <dbReference type="ARBA" id="ARBA00022578"/>
    </source>
</evidence>
<dbReference type="NCBIfam" id="NF033592">
    <property type="entry name" value="transpos_IS4_1"/>
    <property type="match status" value="1"/>
</dbReference>
<dbReference type="PANTHER" id="PTHR33258">
    <property type="entry name" value="TRANSPOSASE INSL FOR INSERTION SEQUENCE ELEMENT IS186A-RELATED"/>
    <property type="match status" value="1"/>
</dbReference>
<reference evidence="6 7" key="1">
    <citation type="submission" date="2020-08" db="EMBL/GenBank/DDBJ databases">
        <title>Genomic Encyclopedia of Type Strains, Phase IV (KMG-IV): sequencing the most valuable type-strain genomes for metagenomic binning, comparative biology and taxonomic classification.</title>
        <authorList>
            <person name="Goeker M."/>
        </authorList>
    </citation>
    <scope>NUCLEOTIDE SEQUENCE [LARGE SCALE GENOMIC DNA]</scope>
    <source>
        <strain evidence="6 7">DSM 12252</strain>
    </source>
</reference>
<keyword evidence="2" id="KW-0815">Transposition</keyword>
<dbReference type="InterPro" id="IPR012337">
    <property type="entry name" value="RNaseH-like_sf"/>
</dbReference>
<evidence type="ECO:0000256" key="1">
    <source>
        <dbReference type="ARBA" id="ARBA00010075"/>
    </source>
</evidence>
<name>A0A7W8DNC4_9BACT</name>
<feature type="domain" description="Transposase IS4-like" evidence="5">
    <location>
        <begin position="134"/>
        <end position="348"/>
    </location>
</feature>
<evidence type="ECO:0000313" key="6">
    <source>
        <dbReference type="EMBL" id="MBB5035766.1"/>
    </source>
</evidence>
<dbReference type="SUPFAM" id="SSF53098">
    <property type="entry name" value="Ribonuclease H-like"/>
    <property type="match status" value="1"/>
</dbReference>
<dbReference type="GO" id="GO:0004803">
    <property type="term" value="F:transposase activity"/>
    <property type="evidence" value="ECO:0007669"/>
    <property type="project" value="InterPro"/>
</dbReference>
<keyword evidence="7" id="KW-1185">Reference proteome</keyword>
<comment type="similarity">
    <text evidence="1">Belongs to the transposase 11 family.</text>
</comment>
<dbReference type="InterPro" id="IPR002559">
    <property type="entry name" value="Transposase_11"/>
</dbReference>
<keyword evidence="3" id="KW-0238">DNA-binding</keyword>
<evidence type="ECO:0000313" key="7">
    <source>
        <dbReference type="Proteomes" id="UP000590740"/>
    </source>
</evidence>
<dbReference type="Gene3D" id="3.90.350.10">
    <property type="entry name" value="Transposase Inhibitor Protein From Tn5, Chain A, domain 1"/>
    <property type="match status" value="1"/>
</dbReference>
<evidence type="ECO:0000256" key="4">
    <source>
        <dbReference type="ARBA" id="ARBA00023172"/>
    </source>
</evidence>
<dbReference type="EMBL" id="JACHIG010000032">
    <property type="protein sequence ID" value="MBB5035766.1"/>
    <property type="molecule type" value="Genomic_DNA"/>
</dbReference>
<dbReference type="GO" id="GO:0006313">
    <property type="term" value="P:DNA transposition"/>
    <property type="evidence" value="ECO:0007669"/>
    <property type="project" value="InterPro"/>
</dbReference>
<dbReference type="InterPro" id="IPR047952">
    <property type="entry name" value="Transpos_IS4"/>
</dbReference>
<evidence type="ECO:0000259" key="5">
    <source>
        <dbReference type="Pfam" id="PF01609"/>
    </source>
</evidence>
<comment type="caution">
    <text evidence="6">The sequence shown here is derived from an EMBL/GenBank/DDBJ whole genome shotgun (WGS) entry which is preliminary data.</text>
</comment>
<protein>
    <recommendedName>
        <fullName evidence="5">Transposase IS4-like domain-containing protein</fullName>
    </recommendedName>
</protein>
<dbReference type="PANTHER" id="PTHR33258:SF1">
    <property type="entry name" value="TRANSPOSASE INSL FOR INSERTION SEQUENCE ELEMENT IS186A-RELATED"/>
    <property type="match status" value="1"/>
</dbReference>
<keyword evidence="4" id="KW-0233">DNA recombination</keyword>
<dbReference type="Pfam" id="PF01609">
    <property type="entry name" value="DDE_Tnp_1"/>
    <property type="match status" value="1"/>
</dbReference>
<dbReference type="AlphaFoldDB" id="A0A7W8DNC4"/>
<gene>
    <name evidence="6" type="ORF">HNQ65_005384</name>
</gene>